<dbReference type="AlphaFoldDB" id="K0SDU5"/>
<evidence type="ECO:0000313" key="2">
    <source>
        <dbReference type="EMBL" id="EJK56817.1"/>
    </source>
</evidence>
<gene>
    <name evidence="2" type="ORF">THAOC_23217</name>
</gene>
<feature type="non-terminal residue" evidence="2">
    <location>
        <position position="136"/>
    </location>
</feature>
<proteinExistence type="predicted"/>
<dbReference type="Proteomes" id="UP000266841">
    <property type="component" value="Unassembled WGS sequence"/>
</dbReference>
<dbReference type="EMBL" id="AGNL01030421">
    <property type="protein sequence ID" value="EJK56817.1"/>
    <property type="molecule type" value="Genomic_DNA"/>
</dbReference>
<evidence type="ECO:0000256" key="1">
    <source>
        <dbReference type="SAM" id="MobiDB-lite"/>
    </source>
</evidence>
<feature type="region of interest" description="Disordered" evidence="1">
    <location>
        <begin position="1"/>
        <end position="56"/>
    </location>
</feature>
<feature type="compositionally biased region" description="Polar residues" evidence="1">
    <location>
        <begin position="47"/>
        <end position="56"/>
    </location>
</feature>
<organism evidence="2 3">
    <name type="scientific">Thalassiosira oceanica</name>
    <name type="common">Marine diatom</name>
    <dbReference type="NCBI Taxonomy" id="159749"/>
    <lineage>
        <taxon>Eukaryota</taxon>
        <taxon>Sar</taxon>
        <taxon>Stramenopiles</taxon>
        <taxon>Ochrophyta</taxon>
        <taxon>Bacillariophyta</taxon>
        <taxon>Coscinodiscophyceae</taxon>
        <taxon>Thalassiosirophycidae</taxon>
        <taxon>Thalassiosirales</taxon>
        <taxon>Thalassiosiraceae</taxon>
        <taxon>Thalassiosira</taxon>
    </lineage>
</organism>
<accession>K0SDU5</accession>
<name>K0SDU5_THAOC</name>
<keyword evidence="3" id="KW-1185">Reference proteome</keyword>
<sequence>MNSSIARPRAGVELAERPSSVLRPVHASHSPRTDATKSSPIEPGRQSVRNSPSILSNCPGGLESRIDLASSSKLLVLAADGISVVVPRVRLKSRGLAATSRAYSRSIVESVGESKRLQWAGVAMGDMRYTNGAVLE</sequence>
<comment type="caution">
    <text evidence="2">The sequence shown here is derived from an EMBL/GenBank/DDBJ whole genome shotgun (WGS) entry which is preliminary data.</text>
</comment>
<reference evidence="2 3" key="1">
    <citation type="journal article" date="2012" name="Genome Biol.">
        <title>Genome and low-iron response of an oceanic diatom adapted to chronic iron limitation.</title>
        <authorList>
            <person name="Lommer M."/>
            <person name="Specht M."/>
            <person name="Roy A.S."/>
            <person name="Kraemer L."/>
            <person name="Andreson R."/>
            <person name="Gutowska M.A."/>
            <person name="Wolf J."/>
            <person name="Bergner S.V."/>
            <person name="Schilhabel M.B."/>
            <person name="Klostermeier U.C."/>
            <person name="Beiko R.G."/>
            <person name="Rosenstiel P."/>
            <person name="Hippler M."/>
            <person name="Laroche J."/>
        </authorList>
    </citation>
    <scope>NUCLEOTIDE SEQUENCE [LARGE SCALE GENOMIC DNA]</scope>
    <source>
        <strain evidence="2 3">CCMP1005</strain>
    </source>
</reference>
<evidence type="ECO:0000313" key="3">
    <source>
        <dbReference type="Proteomes" id="UP000266841"/>
    </source>
</evidence>
<protein>
    <submittedName>
        <fullName evidence="2">Uncharacterized protein</fullName>
    </submittedName>
</protein>